<dbReference type="Pfam" id="PF01656">
    <property type="entry name" value="CbiA"/>
    <property type="match status" value="1"/>
</dbReference>
<evidence type="ECO:0000259" key="1">
    <source>
        <dbReference type="Pfam" id="PF01656"/>
    </source>
</evidence>
<dbReference type="AlphaFoldDB" id="A0A543KTF6"/>
<proteinExistence type="predicted"/>
<sequence length="230" mass="24832">MTAQIITVFNQKGGVGKTTTTCQLAGTLGYRGFDVLVADMDPQETSSSWISNGPEGFQFPATLWAGHRYARENITTELGKLASKYDLIIVDCAPSVDNASTWASLLVSDLAIIPTKLSPADTSALPAALQLVKNARQKCGREYPVRILATAFRKQRADERAMLEQISSNEAYPDFTVMPIQLGDRVAFTRSMLSGATAHSMPKPGEAVAELDLLADHVCELLGLPTEKGE</sequence>
<dbReference type="PANTHER" id="PTHR13696:SF52">
    <property type="entry name" value="PARA FAMILY PROTEIN CT_582"/>
    <property type="match status" value="1"/>
</dbReference>
<evidence type="ECO:0000313" key="2">
    <source>
        <dbReference type="EMBL" id="TQM98340.1"/>
    </source>
</evidence>
<dbReference type="SUPFAM" id="SSF52540">
    <property type="entry name" value="P-loop containing nucleoside triphosphate hydrolases"/>
    <property type="match status" value="1"/>
</dbReference>
<dbReference type="Gene3D" id="3.40.50.300">
    <property type="entry name" value="P-loop containing nucleotide triphosphate hydrolases"/>
    <property type="match status" value="1"/>
</dbReference>
<dbReference type="EMBL" id="VFPV01000005">
    <property type="protein sequence ID" value="TQM98340.1"/>
    <property type="molecule type" value="Genomic_DNA"/>
</dbReference>
<dbReference type="PANTHER" id="PTHR13696">
    <property type="entry name" value="P-LOOP CONTAINING NUCLEOSIDE TRIPHOSPHATE HYDROLASE"/>
    <property type="match status" value="1"/>
</dbReference>
<protein>
    <submittedName>
        <fullName evidence="2">Plasmid segregation oscillating ATPase ParF</fullName>
    </submittedName>
</protein>
<dbReference type="Proteomes" id="UP000316993">
    <property type="component" value="Unassembled WGS sequence"/>
</dbReference>
<dbReference type="RefSeq" id="WP_142085741.1">
    <property type="nucleotide sequence ID" value="NZ_VFPV01000005.1"/>
</dbReference>
<dbReference type="CDD" id="cd02042">
    <property type="entry name" value="ParAB_family"/>
    <property type="match status" value="1"/>
</dbReference>
<evidence type="ECO:0000313" key="3">
    <source>
        <dbReference type="Proteomes" id="UP000316993"/>
    </source>
</evidence>
<name>A0A543KTF6_9BURK</name>
<dbReference type="InterPro" id="IPR050678">
    <property type="entry name" value="DNA_Partitioning_ATPase"/>
</dbReference>
<dbReference type="PIRSF" id="PIRSF009320">
    <property type="entry name" value="Nuc_binding_HP_1000"/>
    <property type="match status" value="1"/>
</dbReference>
<feature type="domain" description="CobQ/CobB/MinD/ParA nucleotide binding" evidence="1">
    <location>
        <begin position="6"/>
        <end position="167"/>
    </location>
</feature>
<gene>
    <name evidence="2" type="ORF">BDD18_4217</name>
</gene>
<reference evidence="2 3" key="1">
    <citation type="submission" date="2019-06" db="EMBL/GenBank/DDBJ databases">
        <title>Genomic Encyclopedia of Archaeal and Bacterial Type Strains, Phase II (KMG-II): from individual species to whole genera.</title>
        <authorList>
            <person name="Goeker M."/>
        </authorList>
    </citation>
    <scope>NUCLEOTIDE SEQUENCE [LARGE SCALE GENOMIC DNA]</scope>
    <source>
        <strain evidence="2 3">DSM 7270</strain>
    </source>
</reference>
<dbReference type="InterPro" id="IPR027417">
    <property type="entry name" value="P-loop_NTPase"/>
</dbReference>
<comment type="caution">
    <text evidence="2">The sequence shown here is derived from an EMBL/GenBank/DDBJ whole genome shotgun (WGS) entry which is preliminary data.</text>
</comment>
<accession>A0A543KTF6</accession>
<dbReference type="InterPro" id="IPR002586">
    <property type="entry name" value="CobQ/CobB/MinD/ParA_Nub-bd_dom"/>
</dbReference>
<organism evidence="2 3">
    <name type="scientific">Acidovorax temperans</name>
    <dbReference type="NCBI Taxonomy" id="80878"/>
    <lineage>
        <taxon>Bacteria</taxon>
        <taxon>Pseudomonadati</taxon>
        <taxon>Pseudomonadota</taxon>
        <taxon>Betaproteobacteria</taxon>
        <taxon>Burkholderiales</taxon>
        <taxon>Comamonadaceae</taxon>
        <taxon>Acidovorax</taxon>
    </lineage>
</organism>